<accession>A0A2S3GX91</accession>
<dbReference type="Proteomes" id="UP000243499">
    <property type="component" value="Chromosome 2"/>
</dbReference>
<reference evidence="1" key="1">
    <citation type="submission" date="2018-04" db="EMBL/GenBank/DDBJ databases">
        <title>WGS assembly of Panicum hallii.</title>
        <authorList>
            <person name="Lovell J."/>
            <person name="Jenkins J."/>
            <person name="Lowry D."/>
            <person name="Mamidi S."/>
            <person name="Sreedasyam A."/>
            <person name="Weng X."/>
            <person name="Barry K."/>
            <person name="Bonette J."/>
            <person name="Campitelli B."/>
            <person name="Daum C."/>
            <person name="Gordon S."/>
            <person name="Gould B."/>
            <person name="Lipzen A."/>
            <person name="Macqueen A."/>
            <person name="Palacio-Mejia J."/>
            <person name="Plott C."/>
            <person name="Shakirov E."/>
            <person name="Shu S."/>
            <person name="Yoshinaga Y."/>
            <person name="Zane M."/>
            <person name="Rokhsar D."/>
            <person name="Grimwood J."/>
            <person name="Schmutz J."/>
            <person name="Juenger T."/>
        </authorList>
    </citation>
    <scope>NUCLEOTIDE SEQUENCE [LARGE SCALE GENOMIC DNA]</scope>
    <source>
        <strain evidence="1">FIL2</strain>
    </source>
</reference>
<gene>
    <name evidence="1" type="ORF">PAHAL_2G100800</name>
</gene>
<dbReference type="Gramene" id="PAN10551">
    <property type="protein sequence ID" value="PAN10551"/>
    <property type="gene ID" value="PAHAL_2G100800"/>
</dbReference>
<dbReference type="EMBL" id="CM008047">
    <property type="protein sequence ID" value="PAN10551.1"/>
    <property type="molecule type" value="Genomic_DNA"/>
</dbReference>
<evidence type="ECO:0000313" key="1">
    <source>
        <dbReference type="EMBL" id="PAN10551.1"/>
    </source>
</evidence>
<proteinExistence type="predicted"/>
<protein>
    <submittedName>
        <fullName evidence="1">Uncharacterized protein</fullName>
    </submittedName>
</protein>
<organism evidence="1">
    <name type="scientific">Panicum hallii</name>
    <dbReference type="NCBI Taxonomy" id="206008"/>
    <lineage>
        <taxon>Eukaryota</taxon>
        <taxon>Viridiplantae</taxon>
        <taxon>Streptophyta</taxon>
        <taxon>Embryophyta</taxon>
        <taxon>Tracheophyta</taxon>
        <taxon>Spermatophyta</taxon>
        <taxon>Magnoliopsida</taxon>
        <taxon>Liliopsida</taxon>
        <taxon>Poales</taxon>
        <taxon>Poaceae</taxon>
        <taxon>PACMAD clade</taxon>
        <taxon>Panicoideae</taxon>
        <taxon>Panicodae</taxon>
        <taxon>Paniceae</taxon>
        <taxon>Panicinae</taxon>
        <taxon>Panicum</taxon>
        <taxon>Panicum sect. Panicum</taxon>
    </lineage>
</organism>
<name>A0A2S3GX91_9POAL</name>
<sequence length="110" mass="12594">MWMRIYHIDPSRAMALPAKCGLGPPHHAQQLLVMPCIMSVVTTTDESRHPYGLLAQYERKGVKGANNRGRDEASQKASLLSFWDFFFLFLPLHPAHDSLMYGIMCKERFN</sequence>
<dbReference type="AlphaFoldDB" id="A0A2S3GX91"/>